<dbReference type="InterPro" id="IPR010696">
    <property type="entry name" value="DUF1272"/>
</dbReference>
<dbReference type="Pfam" id="PF06906">
    <property type="entry name" value="DUF1272"/>
    <property type="match status" value="1"/>
</dbReference>
<sequence length="31" mass="3454">MKTICKRCRTCLDNASAATICSYECTFCVDC</sequence>
<organism evidence="1 2">
    <name type="scientific">Rhodococcus qingshengii</name>
    <dbReference type="NCBI Taxonomy" id="334542"/>
    <lineage>
        <taxon>Bacteria</taxon>
        <taxon>Bacillati</taxon>
        <taxon>Actinomycetota</taxon>
        <taxon>Actinomycetes</taxon>
        <taxon>Mycobacteriales</taxon>
        <taxon>Nocardiaceae</taxon>
        <taxon>Rhodococcus</taxon>
        <taxon>Rhodococcus erythropolis group</taxon>
    </lineage>
</organism>
<evidence type="ECO:0000313" key="2">
    <source>
        <dbReference type="Proteomes" id="UP001217325"/>
    </source>
</evidence>
<name>A0AAW6LSY2_RHOSG</name>
<accession>A0AAW6LSY2</accession>
<reference evidence="1" key="1">
    <citation type="submission" date="2023-02" db="EMBL/GenBank/DDBJ databases">
        <title>A novel hydrolase synthesized by Rhodococcus erythropolis HQ is responsible for the detoxification of Zearalenone.</title>
        <authorList>
            <person name="Hu J."/>
            <person name="Xu J."/>
        </authorList>
    </citation>
    <scope>NUCLEOTIDE SEQUENCE</scope>
    <source>
        <strain evidence="1">HQ</strain>
    </source>
</reference>
<dbReference type="RefSeq" id="WP_275232882.1">
    <property type="nucleotide sequence ID" value="NZ_JARDXE010000026.1"/>
</dbReference>
<dbReference type="EMBL" id="JARDXE010000026">
    <property type="protein sequence ID" value="MDE8649316.1"/>
    <property type="molecule type" value="Genomic_DNA"/>
</dbReference>
<evidence type="ECO:0000313" key="1">
    <source>
        <dbReference type="EMBL" id="MDE8649316.1"/>
    </source>
</evidence>
<gene>
    <name evidence="1" type="ORF">PXH69_30530</name>
</gene>
<comment type="caution">
    <text evidence="1">The sequence shown here is derived from an EMBL/GenBank/DDBJ whole genome shotgun (WGS) entry which is preliminary data.</text>
</comment>
<proteinExistence type="predicted"/>
<protein>
    <submittedName>
        <fullName evidence="1">DUF1272 domain-containing protein</fullName>
    </submittedName>
</protein>
<dbReference type="Proteomes" id="UP001217325">
    <property type="component" value="Unassembled WGS sequence"/>
</dbReference>
<dbReference type="AlphaFoldDB" id="A0AAW6LSY2"/>